<sequence>MEQERYSILYSSPTGNTKMLAQAIHDVLPEEDCDYFGPCKEVDSNMLYIGFWTDKGNADATTLKLLETLKNKKIFLFGTAGFGVSEEYFQRILNNVKTSIDASNTIVGEYMCQGKMPQSVRDRYVKMKAQPDHMPNIDMLIDNFDQALTHPDENDLNNLIAKIKA</sequence>
<dbReference type="NCBIfam" id="NF045594">
    <property type="entry name" value="flavodox_BilS"/>
    <property type="match status" value="1"/>
</dbReference>
<evidence type="ECO:0000313" key="2">
    <source>
        <dbReference type="EMBL" id="MBV3382949.1"/>
    </source>
</evidence>
<evidence type="ECO:0000259" key="1">
    <source>
        <dbReference type="Pfam" id="PF12641"/>
    </source>
</evidence>
<protein>
    <submittedName>
        <fullName evidence="2">Flavodoxin family protein</fullName>
    </submittedName>
</protein>
<feature type="domain" description="Flavodoxin-like" evidence="1">
    <location>
        <begin position="8"/>
        <end position="159"/>
    </location>
</feature>
<dbReference type="GO" id="GO:0009055">
    <property type="term" value="F:electron transfer activity"/>
    <property type="evidence" value="ECO:0007669"/>
    <property type="project" value="InterPro"/>
</dbReference>
<dbReference type="InterPro" id="IPR001226">
    <property type="entry name" value="Flavodoxin_CS"/>
</dbReference>
<proteinExistence type="predicted"/>
<accession>A0AAW4MVG8</accession>
<dbReference type="AlphaFoldDB" id="A0AAW4MVG8"/>
<dbReference type="Proteomes" id="UP001196408">
    <property type="component" value="Unassembled WGS sequence"/>
</dbReference>
<organism evidence="2 4">
    <name type="scientific">Catenibacterium mitsuokai</name>
    <dbReference type="NCBI Taxonomy" id="100886"/>
    <lineage>
        <taxon>Bacteria</taxon>
        <taxon>Bacillati</taxon>
        <taxon>Bacillota</taxon>
        <taxon>Erysipelotrichia</taxon>
        <taxon>Erysipelotrichales</taxon>
        <taxon>Coprobacillaceae</taxon>
        <taxon>Catenibacterium</taxon>
    </lineage>
</organism>
<dbReference type="InterPro" id="IPR008254">
    <property type="entry name" value="Flavodoxin/NO_synth"/>
</dbReference>
<dbReference type="GO" id="GO:0016651">
    <property type="term" value="F:oxidoreductase activity, acting on NAD(P)H"/>
    <property type="evidence" value="ECO:0007669"/>
    <property type="project" value="UniProtKB-ARBA"/>
</dbReference>
<dbReference type="PROSITE" id="PS00201">
    <property type="entry name" value="FLAVODOXIN"/>
    <property type="match status" value="1"/>
</dbReference>
<keyword evidence="5" id="KW-1185">Reference proteome</keyword>
<reference evidence="2 5" key="1">
    <citation type="submission" date="2021-06" db="EMBL/GenBank/DDBJ databases">
        <title>Collection of gut derived symbiotic bacterial strains cultured from healthy donors.</title>
        <authorList>
            <person name="Lin H."/>
            <person name="Littmann E."/>
            <person name="Pamer E.G."/>
        </authorList>
    </citation>
    <scope>NUCLEOTIDE SEQUENCE</scope>
    <source>
        <strain evidence="3 5">MSK.21.70</strain>
        <strain evidence="2">MSK.21.82</strain>
    </source>
</reference>
<dbReference type="EMBL" id="JAHOEL010000060">
    <property type="protein sequence ID" value="MBV3393284.1"/>
    <property type="molecule type" value="Genomic_DNA"/>
</dbReference>
<comment type="caution">
    <text evidence="2">The sequence shown here is derived from an EMBL/GenBank/DDBJ whole genome shotgun (WGS) entry which is preliminary data.</text>
</comment>
<evidence type="ECO:0000313" key="4">
    <source>
        <dbReference type="Proteomes" id="UP001196408"/>
    </source>
</evidence>
<evidence type="ECO:0000313" key="5">
    <source>
        <dbReference type="Proteomes" id="UP001197492"/>
    </source>
</evidence>
<dbReference type="GO" id="GO:0010181">
    <property type="term" value="F:FMN binding"/>
    <property type="evidence" value="ECO:0007669"/>
    <property type="project" value="InterPro"/>
</dbReference>
<gene>
    <name evidence="2" type="ORF">KSV97_06905</name>
    <name evidence="3" type="ORF">KSW06_08465</name>
</gene>
<dbReference type="Proteomes" id="UP001197492">
    <property type="component" value="Unassembled WGS sequence"/>
</dbReference>
<evidence type="ECO:0000313" key="3">
    <source>
        <dbReference type="EMBL" id="MBV3393284.1"/>
    </source>
</evidence>
<dbReference type="RefSeq" id="WP_217747747.1">
    <property type="nucleotide sequence ID" value="NZ_JAHOEB010000037.1"/>
</dbReference>
<dbReference type="EMBL" id="JAHOEF010000038">
    <property type="protein sequence ID" value="MBV3382949.1"/>
    <property type="molecule type" value="Genomic_DNA"/>
</dbReference>
<dbReference type="InterPro" id="IPR054633">
    <property type="entry name" value="BilS"/>
</dbReference>
<name>A0AAW4MVG8_9FIRM</name>
<dbReference type="Pfam" id="PF12641">
    <property type="entry name" value="Flavodoxin_3"/>
    <property type="match status" value="1"/>
</dbReference>
<dbReference type="GeneID" id="301324567"/>